<dbReference type="SUPFAM" id="SSF54001">
    <property type="entry name" value="Cysteine proteinases"/>
    <property type="match status" value="1"/>
</dbReference>
<dbReference type="InterPro" id="IPR038765">
    <property type="entry name" value="Papain-like_cys_pep_sf"/>
</dbReference>
<evidence type="ECO:0008006" key="3">
    <source>
        <dbReference type="Google" id="ProtNLM"/>
    </source>
</evidence>
<keyword evidence="2" id="KW-1185">Reference proteome</keyword>
<dbReference type="RefSeq" id="WP_284306899.1">
    <property type="nucleotide sequence ID" value="NZ_BSPB01000005.1"/>
</dbReference>
<name>A0ABQ6BZW6_9BURK</name>
<organism evidence="1 2">
    <name type="scientific">Hydrogenophaga electricum</name>
    <dbReference type="NCBI Taxonomy" id="1230953"/>
    <lineage>
        <taxon>Bacteria</taxon>
        <taxon>Pseudomonadati</taxon>
        <taxon>Pseudomonadota</taxon>
        <taxon>Betaproteobacteria</taxon>
        <taxon>Burkholderiales</taxon>
        <taxon>Comamonadaceae</taxon>
        <taxon>Hydrogenophaga</taxon>
    </lineage>
</organism>
<sequence>MSLTLSFKDVQPGDVLLCRPPESVGASKLVRKSIAAATGSPYTHAAIALSASEVLDARPRHGVKARPLTELVAEAQHVAVLRHPDAWNRQRVDGLRDYAAALQALGAGYNYREAMRYAANRSEHEDGTMDELARYFDTGEPNAAADFGPFFCSELVAACFVNSGFIHPSAAIVLAPGVQAPGDLAKEPAFGFLVGFLSADPDKAVPGDDPMLLHPRYAEIFGP</sequence>
<protein>
    <recommendedName>
        <fullName evidence="3">Distant relative of cell wall-associated hydrolase</fullName>
    </recommendedName>
</protein>
<accession>A0ABQ6BZW6</accession>
<dbReference type="Proteomes" id="UP001156903">
    <property type="component" value="Unassembled WGS sequence"/>
</dbReference>
<dbReference type="EMBL" id="BSPB01000005">
    <property type="protein sequence ID" value="GLS13531.1"/>
    <property type="molecule type" value="Genomic_DNA"/>
</dbReference>
<reference evidence="2" key="1">
    <citation type="journal article" date="2019" name="Int. J. Syst. Evol. Microbiol.">
        <title>The Global Catalogue of Microorganisms (GCM) 10K type strain sequencing project: providing services to taxonomists for standard genome sequencing and annotation.</title>
        <authorList>
            <consortium name="The Broad Institute Genomics Platform"/>
            <consortium name="The Broad Institute Genome Sequencing Center for Infectious Disease"/>
            <person name="Wu L."/>
            <person name="Ma J."/>
        </authorList>
    </citation>
    <scope>NUCLEOTIDE SEQUENCE [LARGE SCALE GENOMIC DNA]</scope>
    <source>
        <strain evidence="2">NBRC 109341</strain>
    </source>
</reference>
<evidence type="ECO:0000313" key="2">
    <source>
        <dbReference type="Proteomes" id="UP001156903"/>
    </source>
</evidence>
<proteinExistence type="predicted"/>
<comment type="caution">
    <text evidence="1">The sequence shown here is derived from an EMBL/GenBank/DDBJ whole genome shotgun (WGS) entry which is preliminary data.</text>
</comment>
<gene>
    <name evidence="1" type="ORF">GCM10007935_09610</name>
</gene>
<evidence type="ECO:0000313" key="1">
    <source>
        <dbReference type="EMBL" id="GLS13531.1"/>
    </source>
</evidence>
<dbReference type="Gene3D" id="3.90.1720.10">
    <property type="entry name" value="endopeptidase domain like (from Nostoc punctiforme)"/>
    <property type="match status" value="1"/>
</dbReference>